<keyword evidence="3" id="KW-1185">Reference proteome</keyword>
<dbReference type="InterPro" id="IPR037107">
    <property type="entry name" value="Put_OMP_sf"/>
</dbReference>
<dbReference type="RefSeq" id="WP_136393357.1">
    <property type="nucleotide sequence ID" value="NZ_SSND01000001.1"/>
</dbReference>
<dbReference type="Pfam" id="PF09982">
    <property type="entry name" value="LpxR"/>
    <property type="match status" value="1"/>
</dbReference>
<dbReference type="InterPro" id="IPR018707">
    <property type="entry name" value="LpxR"/>
</dbReference>
<name>A0A4S3MR66_9RHOB</name>
<sequence>MRQLTFAAATALIVISGPMPAAAQSDGAEGSRFVMGFARLFSNDAIGDGRDRWRSGSYMVSMFRGRGWGGRLTQSPGDILEYRLRSEIVAPSTLSRPPAWDRRYAGILSLGLHNHFALGPLDARVGADLVFTGPQTGVGAFQREFHEAFDYPRPRVLGTQIPNGLHPTLSAELGRDFAIGEAVTLRPFVEAQAGIEDFARGGVDLTLGQGFAGALMTRDPVTGQRVQGVAGPDAEGFTFTFGADVARVFDSEILPRGGAAPLEQTRSRLRAGVHWRNDRSEVFYGLTWHGREFTTQPDEQVTGSLRLRLRF</sequence>
<dbReference type="OrthoDB" id="7721289at2"/>
<comment type="caution">
    <text evidence="2">The sequence shown here is derived from an EMBL/GenBank/DDBJ whole genome shotgun (WGS) entry which is preliminary data.</text>
</comment>
<reference evidence="2 3" key="1">
    <citation type="submission" date="2019-04" db="EMBL/GenBank/DDBJ databases">
        <title>Draft genome sequence of Gemmobacter aestuarii sp. nov.</title>
        <authorList>
            <person name="Hameed A."/>
            <person name="Lin S.-Y."/>
            <person name="Shahina M."/>
            <person name="Lai W.-A."/>
            <person name="Young C.-C."/>
        </authorList>
    </citation>
    <scope>NUCLEOTIDE SEQUENCE [LARGE SCALE GENOMIC DNA]</scope>
    <source>
        <strain evidence="2 3">CC-PW-75</strain>
    </source>
</reference>
<keyword evidence="1" id="KW-0732">Signal</keyword>
<protein>
    <submittedName>
        <fullName evidence="2">DUF2219 family protein</fullName>
    </submittedName>
</protein>
<evidence type="ECO:0000313" key="2">
    <source>
        <dbReference type="EMBL" id="THD84979.1"/>
    </source>
</evidence>
<evidence type="ECO:0000256" key="1">
    <source>
        <dbReference type="SAM" id="SignalP"/>
    </source>
</evidence>
<proteinExistence type="predicted"/>
<feature type="chain" id="PRO_5020486348" evidence="1">
    <location>
        <begin position="24"/>
        <end position="311"/>
    </location>
</feature>
<organism evidence="2 3">
    <name type="scientific">Aliigemmobacter aestuarii</name>
    <dbReference type="NCBI Taxonomy" id="1445661"/>
    <lineage>
        <taxon>Bacteria</taxon>
        <taxon>Pseudomonadati</taxon>
        <taxon>Pseudomonadota</taxon>
        <taxon>Alphaproteobacteria</taxon>
        <taxon>Rhodobacterales</taxon>
        <taxon>Paracoccaceae</taxon>
        <taxon>Aliigemmobacter</taxon>
    </lineage>
</organism>
<accession>A0A4S3MR66</accession>
<gene>
    <name evidence="2" type="ORF">E7811_04450</name>
</gene>
<dbReference type="Gene3D" id="2.40.128.140">
    <property type="entry name" value="Outer membrane protein"/>
    <property type="match status" value="1"/>
</dbReference>
<dbReference type="Proteomes" id="UP000309450">
    <property type="component" value="Unassembled WGS sequence"/>
</dbReference>
<evidence type="ECO:0000313" key="3">
    <source>
        <dbReference type="Proteomes" id="UP000309450"/>
    </source>
</evidence>
<dbReference type="EMBL" id="SSND01000001">
    <property type="protein sequence ID" value="THD84979.1"/>
    <property type="molecule type" value="Genomic_DNA"/>
</dbReference>
<dbReference type="AlphaFoldDB" id="A0A4S3MR66"/>
<feature type="signal peptide" evidence="1">
    <location>
        <begin position="1"/>
        <end position="23"/>
    </location>
</feature>